<evidence type="ECO:0000256" key="1">
    <source>
        <dbReference type="SAM" id="MobiDB-lite"/>
    </source>
</evidence>
<evidence type="ECO:0000313" key="2">
    <source>
        <dbReference type="EMBL" id="QDU19200.1"/>
    </source>
</evidence>
<protein>
    <submittedName>
        <fullName evidence="2">Uncharacterized protein</fullName>
    </submittedName>
</protein>
<sequence length="175" mass="17285">MSLTAPTGRLRIGLASFDRKARMPLARGFSRTAVLVALVGQLTTAVGVPVFAAVAPARGGCRAGNCSCSILRQHAGGCCCTTPAPTPAPAPPPAGGCPHCKAEAPPAPAPEPAAATLDPGRCRCDPPAPVAVDPAVPPAPPVAAAGDPASTPADPVDRPVAVPRPQTPADPPPRS</sequence>
<name>A0A517XNW3_9BACT</name>
<keyword evidence="3" id="KW-1185">Reference proteome</keyword>
<proteinExistence type="predicted"/>
<reference evidence="2 3" key="1">
    <citation type="submission" date="2019-02" db="EMBL/GenBank/DDBJ databases">
        <title>Deep-cultivation of Planctomycetes and their phenomic and genomic characterization uncovers novel biology.</title>
        <authorList>
            <person name="Wiegand S."/>
            <person name="Jogler M."/>
            <person name="Boedeker C."/>
            <person name="Pinto D."/>
            <person name="Vollmers J."/>
            <person name="Rivas-Marin E."/>
            <person name="Kohn T."/>
            <person name="Peeters S.H."/>
            <person name="Heuer A."/>
            <person name="Rast P."/>
            <person name="Oberbeckmann S."/>
            <person name="Bunk B."/>
            <person name="Jeske O."/>
            <person name="Meyerdierks A."/>
            <person name="Storesund J.E."/>
            <person name="Kallscheuer N."/>
            <person name="Luecker S."/>
            <person name="Lage O.M."/>
            <person name="Pohl T."/>
            <person name="Merkel B.J."/>
            <person name="Hornburger P."/>
            <person name="Mueller R.-W."/>
            <person name="Bruemmer F."/>
            <person name="Labrenz M."/>
            <person name="Spormann A.M."/>
            <person name="Op den Camp H."/>
            <person name="Overmann J."/>
            <person name="Amann R."/>
            <person name="Jetten M.S.M."/>
            <person name="Mascher T."/>
            <person name="Medema M.H."/>
            <person name="Devos D.P."/>
            <person name="Kaster A.-K."/>
            <person name="Ovreas L."/>
            <person name="Rohde M."/>
            <person name="Galperin M.Y."/>
            <person name="Jogler C."/>
        </authorList>
    </citation>
    <scope>NUCLEOTIDE SEQUENCE [LARGE SCALE GENOMIC DNA]</scope>
    <source>
        <strain evidence="2 3">ETA_A1</strain>
    </source>
</reference>
<accession>A0A517XNW3</accession>
<gene>
    <name evidence="2" type="ORF">ETAA1_11040</name>
</gene>
<feature type="compositionally biased region" description="Pro residues" evidence="1">
    <location>
        <begin position="165"/>
        <end position="175"/>
    </location>
</feature>
<dbReference type="EMBL" id="CP036273">
    <property type="protein sequence ID" value="QDU19200.1"/>
    <property type="molecule type" value="Genomic_DNA"/>
</dbReference>
<feature type="region of interest" description="Disordered" evidence="1">
    <location>
        <begin position="126"/>
        <end position="175"/>
    </location>
</feature>
<organism evidence="2 3">
    <name type="scientific">Urbifossiella limnaea</name>
    <dbReference type="NCBI Taxonomy" id="2528023"/>
    <lineage>
        <taxon>Bacteria</taxon>
        <taxon>Pseudomonadati</taxon>
        <taxon>Planctomycetota</taxon>
        <taxon>Planctomycetia</taxon>
        <taxon>Gemmatales</taxon>
        <taxon>Gemmataceae</taxon>
        <taxon>Urbifossiella</taxon>
    </lineage>
</organism>
<dbReference type="Proteomes" id="UP000319576">
    <property type="component" value="Chromosome"/>
</dbReference>
<feature type="compositionally biased region" description="Low complexity" evidence="1">
    <location>
        <begin position="142"/>
        <end position="164"/>
    </location>
</feature>
<dbReference type="AlphaFoldDB" id="A0A517XNW3"/>
<evidence type="ECO:0000313" key="3">
    <source>
        <dbReference type="Proteomes" id="UP000319576"/>
    </source>
</evidence>
<dbReference type="KEGG" id="uli:ETAA1_11040"/>